<dbReference type="GO" id="GO:0016153">
    <property type="term" value="F:urocanate hydratase activity"/>
    <property type="evidence" value="ECO:0007669"/>
    <property type="project" value="TreeGrafter"/>
</dbReference>
<dbReference type="GO" id="GO:0006548">
    <property type="term" value="P:L-histidine catabolic process"/>
    <property type="evidence" value="ECO:0007669"/>
    <property type="project" value="TreeGrafter"/>
</dbReference>
<dbReference type="Gene3D" id="3.40.1770.10">
    <property type="entry name" value="Urocanase superfamily"/>
    <property type="match status" value="1"/>
</dbReference>
<dbReference type="PANTHER" id="PTHR12216">
    <property type="entry name" value="UROCANATE HYDRATASE"/>
    <property type="match status" value="1"/>
</dbReference>
<organism evidence="2 3">
    <name type="scientific">Rotaria magnacalcarata</name>
    <dbReference type="NCBI Taxonomy" id="392030"/>
    <lineage>
        <taxon>Eukaryota</taxon>
        <taxon>Metazoa</taxon>
        <taxon>Spiralia</taxon>
        <taxon>Gnathifera</taxon>
        <taxon>Rotifera</taxon>
        <taxon>Eurotatoria</taxon>
        <taxon>Bdelloidea</taxon>
        <taxon>Philodinida</taxon>
        <taxon>Philodinidae</taxon>
        <taxon>Rotaria</taxon>
    </lineage>
</organism>
<protein>
    <recommendedName>
        <fullName evidence="1">Urocanase C-terminal domain-containing protein</fullName>
    </recommendedName>
</protein>
<evidence type="ECO:0000313" key="2">
    <source>
        <dbReference type="EMBL" id="CAF4485656.1"/>
    </source>
</evidence>
<evidence type="ECO:0000259" key="1">
    <source>
        <dbReference type="Pfam" id="PF17392"/>
    </source>
</evidence>
<accession>A0A8S2XCA5</accession>
<dbReference type="Pfam" id="PF17392">
    <property type="entry name" value="Urocanase_C"/>
    <property type="match status" value="1"/>
</dbReference>
<dbReference type="AlphaFoldDB" id="A0A8S2XCA5"/>
<dbReference type="PANTHER" id="PTHR12216:SF3">
    <property type="entry name" value="UROCANATE HYDRATASE"/>
    <property type="match status" value="1"/>
</dbReference>
<feature type="domain" description="Urocanase C-terminal" evidence="1">
    <location>
        <begin position="1"/>
        <end position="63"/>
    </location>
</feature>
<dbReference type="EMBL" id="CAJOBI010077917">
    <property type="protein sequence ID" value="CAF4485656.1"/>
    <property type="molecule type" value="Genomic_DNA"/>
</dbReference>
<comment type="caution">
    <text evidence="2">The sequence shown here is derived from an EMBL/GenBank/DDBJ whole genome shotgun (WGS) entry which is preliminary data.</text>
</comment>
<dbReference type="InterPro" id="IPR036190">
    <property type="entry name" value="Urocanase_sf"/>
</dbReference>
<dbReference type="InterPro" id="IPR023637">
    <property type="entry name" value="Urocanase-like"/>
</dbReference>
<name>A0A8S2XCA5_9BILA</name>
<dbReference type="SUPFAM" id="SSF111326">
    <property type="entry name" value="Urocanase"/>
    <property type="match status" value="1"/>
</dbReference>
<reference evidence="2" key="1">
    <citation type="submission" date="2021-02" db="EMBL/GenBank/DDBJ databases">
        <authorList>
            <person name="Nowell W R."/>
        </authorList>
    </citation>
    <scope>NUCLEOTIDE SEQUENCE</scope>
</reference>
<proteinExistence type="predicted"/>
<evidence type="ECO:0000313" key="3">
    <source>
        <dbReference type="Proteomes" id="UP000676336"/>
    </source>
</evidence>
<dbReference type="InterPro" id="IPR035401">
    <property type="entry name" value="Urocanase_C"/>
</dbReference>
<gene>
    <name evidence="2" type="ORF">SMN809_LOCUS34233</name>
</gene>
<feature type="non-terminal residue" evidence="2">
    <location>
        <position position="63"/>
    </location>
</feature>
<sequence>MSVQNVIGDSFRGATWVALHNGGGTGFGQAINGGFGMFLDGSTKADENIQQMLYWDVINGVSR</sequence>
<dbReference type="Proteomes" id="UP000676336">
    <property type="component" value="Unassembled WGS sequence"/>
</dbReference>